<organism evidence="2 3">
    <name type="scientific">Methylophaga thiooxydans DMS010</name>
    <dbReference type="NCBI Taxonomy" id="637616"/>
    <lineage>
        <taxon>Bacteria</taxon>
        <taxon>Pseudomonadati</taxon>
        <taxon>Pseudomonadota</taxon>
        <taxon>Gammaproteobacteria</taxon>
        <taxon>Thiotrichales</taxon>
        <taxon>Piscirickettsiaceae</taxon>
        <taxon>Methylophaga</taxon>
    </lineage>
</organism>
<feature type="domain" description="BLUF" evidence="1">
    <location>
        <begin position="6"/>
        <end position="97"/>
    </location>
</feature>
<sequence>MKINNNIRLIYFSQSLPSLSKADIENILLESRQNNEKIDVSGILCFGGSDFIQVLEGEESTIISLYAKILKDTRHQSCQLLDIHFADSRLFEKWSMGFVERSKADFEKLHLILNQSKKSNKLASSEITTLLKTYLGSNQ</sequence>
<keyword evidence="3" id="KW-1185">Reference proteome</keyword>
<evidence type="ECO:0000313" key="3">
    <source>
        <dbReference type="Proteomes" id="UP000004679"/>
    </source>
</evidence>
<dbReference type="Pfam" id="PF04940">
    <property type="entry name" value="BLUF"/>
    <property type="match status" value="1"/>
</dbReference>
<dbReference type="Gene3D" id="3.30.70.100">
    <property type="match status" value="1"/>
</dbReference>
<dbReference type="InterPro" id="IPR007024">
    <property type="entry name" value="BLUF_domain"/>
</dbReference>
<reference evidence="2 3" key="1">
    <citation type="journal article" date="2011" name="J. Bacteriol.">
        <title>Draft genome sequence of the chemolithoheterotrophic, halophilic methylotroph Methylophaga thiooxydans DMS010.</title>
        <authorList>
            <person name="Boden R."/>
            <person name="Ferriera S."/>
            <person name="Johnson J."/>
            <person name="Kelly D.P."/>
            <person name="Murrell J.C."/>
            <person name="Schafer H."/>
        </authorList>
    </citation>
    <scope>NUCLEOTIDE SEQUENCE [LARGE SCALE GENOMIC DNA]</scope>
    <source>
        <strain evidence="2 3">DMS010</strain>
    </source>
</reference>
<dbReference type="GO" id="GO:0071949">
    <property type="term" value="F:FAD binding"/>
    <property type="evidence" value="ECO:0007669"/>
    <property type="project" value="InterPro"/>
</dbReference>
<protein>
    <submittedName>
        <fullName evidence="2">Sensors of blue-light using FAD family</fullName>
    </submittedName>
</protein>
<dbReference type="PROSITE" id="PS50925">
    <property type="entry name" value="BLUF"/>
    <property type="match status" value="1"/>
</dbReference>
<name>C0N5Z8_9GAMM</name>
<dbReference type="EMBL" id="GG657897">
    <property type="protein sequence ID" value="EEF79957.1"/>
    <property type="molecule type" value="Genomic_DNA"/>
</dbReference>
<dbReference type="GO" id="GO:0009882">
    <property type="term" value="F:blue light photoreceptor activity"/>
    <property type="evidence" value="ECO:0007669"/>
    <property type="project" value="InterPro"/>
</dbReference>
<accession>C0N5Z8</accession>
<dbReference type="RefSeq" id="WP_008291053.1">
    <property type="nucleotide sequence ID" value="NZ_GG657897.1"/>
</dbReference>
<dbReference type="SUPFAM" id="SSF54975">
    <property type="entry name" value="Acylphosphatase/BLUF domain-like"/>
    <property type="match status" value="1"/>
</dbReference>
<dbReference type="OrthoDB" id="557705at2"/>
<proteinExistence type="predicted"/>
<evidence type="ECO:0000259" key="1">
    <source>
        <dbReference type="PROSITE" id="PS50925"/>
    </source>
</evidence>
<evidence type="ECO:0000313" key="2">
    <source>
        <dbReference type="EMBL" id="EEF79957.1"/>
    </source>
</evidence>
<dbReference type="AlphaFoldDB" id="C0N5Z8"/>
<dbReference type="InterPro" id="IPR036046">
    <property type="entry name" value="Acylphosphatase-like_dom_sf"/>
</dbReference>
<dbReference type="SMART" id="SM01034">
    <property type="entry name" value="BLUF"/>
    <property type="match status" value="1"/>
</dbReference>
<dbReference type="HOGENOM" id="CLU_097099_2_2_6"/>
<gene>
    <name evidence="2" type="ORF">MDMS009_1508</name>
</gene>
<dbReference type="Proteomes" id="UP000004679">
    <property type="component" value="Unassembled WGS sequence"/>
</dbReference>